<name>A0A9N7UN40_PLEPL</name>
<evidence type="ECO:0000313" key="2">
    <source>
        <dbReference type="Proteomes" id="UP001153269"/>
    </source>
</evidence>
<comment type="caution">
    <text evidence="1">The sequence shown here is derived from an EMBL/GenBank/DDBJ whole genome shotgun (WGS) entry which is preliminary data.</text>
</comment>
<organism evidence="1 2">
    <name type="scientific">Pleuronectes platessa</name>
    <name type="common">European plaice</name>
    <dbReference type="NCBI Taxonomy" id="8262"/>
    <lineage>
        <taxon>Eukaryota</taxon>
        <taxon>Metazoa</taxon>
        <taxon>Chordata</taxon>
        <taxon>Craniata</taxon>
        <taxon>Vertebrata</taxon>
        <taxon>Euteleostomi</taxon>
        <taxon>Actinopterygii</taxon>
        <taxon>Neopterygii</taxon>
        <taxon>Teleostei</taxon>
        <taxon>Neoteleostei</taxon>
        <taxon>Acanthomorphata</taxon>
        <taxon>Carangaria</taxon>
        <taxon>Pleuronectiformes</taxon>
        <taxon>Pleuronectoidei</taxon>
        <taxon>Pleuronectidae</taxon>
        <taxon>Pleuronectes</taxon>
    </lineage>
</organism>
<keyword evidence="2" id="KW-1185">Reference proteome</keyword>
<gene>
    <name evidence="1" type="ORF">PLEPLA_LOCUS21766</name>
</gene>
<dbReference type="Proteomes" id="UP001153269">
    <property type="component" value="Unassembled WGS sequence"/>
</dbReference>
<accession>A0A9N7UN40</accession>
<dbReference type="EMBL" id="CADEAL010001581">
    <property type="protein sequence ID" value="CAB1433675.1"/>
    <property type="molecule type" value="Genomic_DNA"/>
</dbReference>
<protein>
    <submittedName>
        <fullName evidence="1">Uncharacterized protein</fullName>
    </submittedName>
</protein>
<reference evidence="1" key="1">
    <citation type="submission" date="2020-03" db="EMBL/GenBank/DDBJ databases">
        <authorList>
            <person name="Weist P."/>
        </authorList>
    </citation>
    <scope>NUCLEOTIDE SEQUENCE</scope>
</reference>
<proteinExistence type="predicted"/>
<evidence type="ECO:0000313" key="1">
    <source>
        <dbReference type="EMBL" id="CAB1433675.1"/>
    </source>
</evidence>
<dbReference type="AlphaFoldDB" id="A0A9N7UN40"/>
<sequence length="132" mass="14595">MNLVVCTAEKECVDTFVLLGLWFRGVGSDGSAGHRPGRSLMRRLNLLSVEPASVHHRILLCIMSSVRCVLIGAPPEGRRCLSSRNYTGVAASPVSNTRSWNGGSGCAHLLRPFMALWESQLHRRFSLRPRHT</sequence>